<evidence type="ECO:0000313" key="1">
    <source>
        <dbReference type="EMBL" id="GAG73589.1"/>
    </source>
</evidence>
<dbReference type="AlphaFoldDB" id="X0ZVT2"/>
<sequence>MAPSKIKKSIIQKKLDEIRIKHKETEKLIIKLTDGLIQQNKNKAEYEGAIVVLHELLTGEKVE</sequence>
<dbReference type="EMBL" id="BART01001848">
    <property type="protein sequence ID" value="GAG73589.1"/>
    <property type="molecule type" value="Genomic_DNA"/>
</dbReference>
<name>X0ZVT2_9ZZZZ</name>
<accession>X0ZVT2</accession>
<organism evidence="1">
    <name type="scientific">marine sediment metagenome</name>
    <dbReference type="NCBI Taxonomy" id="412755"/>
    <lineage>
        <taxon>unclassified sequences</taxon>
        <taxon>metagenomes</taxon>
        <taxon>ecological metagenomes</taxon>
    </lineage>
</organism>
<proteinExistence type="predicted"/>
<reference evidence="1" key="1">
    <citation type="journal article" date="2014" name="Front. Microbiol.">
        <title>High frequency of phylogenetically diverse reductive dehalogenase-homologous genes in deep subseafloor sedimentary metagenomes.</title>
        <authorList>
            <person name="Kawai M."/>
            <person name="Futagami T."/>
            <person name="Toyoda A."/>
            <person name="Takaki Y."/>
            <person name="Nishi S."/>
            <person name="Hori S."/>
            <person name="Arai W."/>
            <person name="Tsubouchi T."/>
            <person name="Morono Y."/>
            <person name="Uchiyama I."/>
            <person name="Ito T."/>
            <person name="Fujiyama A."/>
            <person name="Inagaki F."/>
            <person name="Takami H."/>
        </authorList>
    </citation>
    <scope>NUCLEOTIDE SEQUENCE</scope>
    <source>
        <strain evidence="1">Expedition CK06-06</strain>
    </source>
</reference>
<protein>
    <submittedName>
        <fullName evidence="1">Uncharacterized protein</fullName>
    </submittedName>
</protein>
<gene>
    <name evidence="1" type="ORF">S01H4_06123</name>
</gene>
<comment type="caution">
    <text evidence="1">The sequence shown here is derived from an EMBL/GenBank/DDBJ whole genome shotgun (WGS) entry which is preliminary data.</text>
</comment>